<dbReference type="Proteomes" id="UP000076842">
    <property type="component" value="Unassembled WGS sequence"/>
</dbReference>
<feature type="region of interest" description="Disordered" evidence="1">
    <location>
        <begin position="101"/>
        <end position="137"/>
    </location>
</feature>
<keyword evidence="3" id="KW-1185">Reference proteome</keyword>
<accession>A0A165CRL7</accession>
<gene>
    <name evidence="2" type="ORF">CALCODRAFT_512810</name>
</gene>
<evidence type="ECO:0000313" key="2">
    <source>
        <dbReference type="EMBL" id="KZT51261.1"/>
    </source>
</evidence>
<dbReference type="InParanoid" id="A0A165CRL7"/>
<name>A0A165CRL7_9BASI</name>
<evidence type="ECO:0000256" key="1">
    <source>
        <dbReference type="SAM" id="MobiDB-lite"/>
    </source>
</evidence>
<protein>
    <submittedName>
        <fullName evidence="2">Uncharacterized protein</fullName>
    </submittedName>
</protein>
<dbReference type="OrthoDB" id="1939479at2759"/>
<dbReference type="AlphaFoldDB" id="A0A165CRL7"/>
<reference evidence="2 3" key="1">
    <citation type="journal article" date="2016" name="Mol. Biol. Evol.">
        <title>Comparative Genomics of Early-Diverging Mushroom-Forming Fungi Provides Insights into the Origins of Lignocellulose Decay Capabilities.</title>
        <authorList>
            <person name="Nagy L.G."/>
            <person name="Riley R."/>
            <person name="Tritt A."/>
            <person name="Adam C."/>
            <person name="Daum C."/>
            <person name="Floudas D."/>
            <person name="Sun H."/>
            <person name="Yadav J.S."/>
            <person name="Pangilinan J."/>
            <person name="Larsson K.H."/>
            <person name="Matsuura K."/>
            <person name="Barry K."/>
            <person name="Labutti K."/>
            <person name="Kuo R."/>
            <person name="Ohm R.A."/>
            <person name="Bhattacharya S.S."/>
            <person name="Shirouzu T."/>
            <person name="Yoshinaga Y."/>
            <person name="Martin F.M."/>
            <person name="Grigoriev I.V."/>
            <person name="Hibbett D.S."/>
        </authorList>
    </citation>
    <scope>NUCLEOTIDE SEQUENCE [LARGE SCALE GENOMIC DNA]</scope>
    <source>
        <strain evidence="2 3">HHB12733</strain>
    </source>
</reference>
<dbReference type="InterPro" id="IPR038765">
    <property type="entry name" value="Papain-like_cys_pep_sf"/>
</dbReference>
<evidence type="ECO:0000313" key="3">
    <source>
        <dbReference type="Proteomes" id="UP000076842"/>
    </source>
</evidence>
<proteinExistence type="predicted"/>
<dbReference type="EMBL" id="KV424117">
    <property type="protein sequence ID" value="KZT51261.1"/>
    <property type="molecule type" value="Genomic_DNA"/>
</dbReference>
<dbReference type="SUPFAM" id="SSF54001">
    <property type="entry name" value="Cysteine proteinases"/>
    <property type="match status" value="1"/>
</dbReference>
<sequence length="442" mass="49643">MARRTGSTFSSFFTTVATRLHTASPLALPTMAGELRSSGAWTRMAVCSGRLQERAEATRMDGTTTEIVRDATTSMARPSDWFFQDHDWDQERVLEEVAKLEQSTHEDAARAAGQPENQPKESLRGTMTQGRGSRTALRAARPRNVFYGHPAPRTTRVSPPAGRIATGHDSNDPFVLSATGQPYPVQVMNWDLEPERARVVGYRRLVVTGDMLEILHSRTKLLDDRIIDLFGHLFEEGEPPEWFEYVSPAGLPSVRIISPQALAELPYIRNDPELLTAWFDRHFSHVFPREVRHIHGLQEANLAHARARLKSHPLGALLGGIRFKENAVPEQCEGNRRGQEISRARQVVGLEDPGWAGWQYVDVDVVQQRNSWDCGLWVVMNELSIVRGFPKAPPHDMAACKRAMFEFLAGWPVSSNPIEAQDGQEGGDYYISVMTIKFTVYM</sequence>
<organism evidence="2 3">
    <name type="scientific">Calocera cornea HHB12733</name>
    <dbReference type="NCBI Taxonomy" id="1353952"/>
    <lineage>
        <taxon>Eukaryota</taxon>
        <taxon>Fungi</taxon>
        <taxon>Dikarya</taxon>
        <taxon>Basidiomycota</taxon>
        <taxon>Agaricomycotina</taxon>
        <taxon>Dacrymycetes</taxon>
        <taxon>Dacrymycetales</taxon>
        <taxon>Dacrymycetaceae</taxon>
        <taxon>Calocera</taxon>
    </lineage>
</organism>